<evidence type="ECO:0000313" key="1">
    <source>
        <dbReference type="EMBL" id="KAK0492234.1"/>
    </source>
</evidence>
<comment type="caution">
    <text evidence="1">The sequence shown here is derived from an EMBL/GenBank/DDBJ whole genome shotgun (WGS) entry which is preliminary data.</text>
</comment>
<reference evidence="1" key="1">
    <citation type="submission" date="2023-06" db="EMBL/GenBank/DDBJ databases">
        <authorList>
            <consortium name="Lawrence Berkeley National Laboratory"/>
            <person name="Ahrendt S."/>
            <person name="Sahu N."/>
            <person name="Indic B."/>
            <person name="Wong-Bajracharya J."/>
            <person name="Merenyi Z."/>
            <person name="Ke H.-M."/>
            <person name="Monk M."/>
            <person name="Kocsube S."/>
            <person name="Drula E."/>
            <person name="Lipzen A."/>
            <person name="Balint B."/>
            <person name="Henrissat B."/>
            <person name="Andreopoulos B."/>
            <person name="Martin F.M."/>
            <person name="Harder C.B."/>
            <person name="Rigling D."/>
            <person name="Ford K.L."/>
            <person name="Foster G.D."/>
            <person name="Pangilinan J."/>
            <person name="Papanicolaou A."/>
            <person name="Barry K."/>
            <person name="LaButti K."/>
            <person name="Viragh M."/>
            <person name="Koriabine M."/>
            <person name="Yan M."/>
            <person name="Riley R."/>
            <person name="Champramary S."/>
            <person name="Plett K.L."/>
            <person name="Tsai I.J."/>
            <person name="Slot J."/>
            <person name="Sipos G."/>
            <person name="Plett J."/>
            <person name="Nagy L.G."/>
            <person name="Grigoriev I.V."/>
        </authorList>
    </citation>
    <scope>NUCLEOTIDE SEQUENCE</scope>
    <source>
        <strain evidence="1">HWK02</strain>
    </source>
</reference>
<keyword evidence="2" id="KW-1185">Reference proteome</keyword>
<accession>A0AA39PY21</accession>
<dbReference type="EMBL" id="JAUEPU010000030">
    <property type="protein sequence ID" value="KAK0492234.1"/>
    <property type="molecule type" value="Genomic_DNA"/>
</dbReference>
<dbReference type="Proteomes" id="UP001175228">
    <property type="component" value="Unassembled WGS sequence"/>
</dbReference>
<protein>
    <submittedName>
        <fullName evidence="1">Uncharacterized protein</fullName>
    </submittedName>
</protein>
<sequence>MQLLFTKIPLFYWCAHFNPPIHLIERKEMRIPDEDGVATTLQMAIQGGLYLYVAEVILPAHMRIEPTIFLQNDVHSLDPQLRLLLSMAGSPSIRNMTIPAYSFLDSLFGRILRGIGDYLGVSSHDNNLLPAVALDTNRHAVLKLLYDLILSAEFDDTVTHRDQIFVLTIFFRVLDFQFPPPPFLAKGWCTPQLAIKFVQIAFEDVSQTSLYHEDYYHAAYELGIYFFKHTSFTNETLAYFVLTLFEHLRKQDGRLLSVFLDLIVTGLASEQWDVQVRQQSLNYLFEPENLFISCTTLITWGELSTLRRLALLHSRDPAWARCLQQLEVFDFPIQPSGTHDIPHTMSDFKAFIEAGCVGAFGKDYPAPSNFMPLDQEDADPPRHPWSAAWRRIRRLIPGEPSREETGLSSNDHGV</sequence>
<proteinExistence type="predicted"/>
<evidence type="ECO:0000313" key="2">
    <source>
        <dbReference type="Proteomes" id="UP001175228"/>
    </source>
</evidence>
<gene>
    <name evidence="1" type="ORF">EDD18DRAFT_1183493</name>
</gene>
<dbReference type="AlphaFoldDB" id="A0AA39PY21"/>
<name>A0AA39PY21_9AGAR</name>
<organism evidence="1 2">
    <name type="scientific">Armillaria luteobubalina</name>
    <dbReference type="NCBI Taxonomy" id="153913"/>
    <lineage>
        <taxon>Eukaryota</taxon>
        <taxon>Fungi</taxon>
        <taxon>Dikarya</taxon>
        <taxon>Basidiomycota</taxon>
        <taxon>Agaricomycotina</taxon>
        <taxon>Agaricomycetes</taxon>
        <taxon>Agaricomycetidae</taxon>
        <taxon>Agaricales</taxon>
        <taxon>Marasmiineae</taxon>
        <taxon>Physalacriaceae</taxon>
        <taxon>Armillaria</taxon>
    </lineage>
</organism>